<sequence>MSILEKVNEPKDFKNFTISQLTELADDVRALIIDKVSKVGGHFGPNMAVVEMIVALHKVFNSPVDKFIWDVSHQSYPHKVLTGRKSGFTDGHFHDVTGFTSQAESAHDFFTIGHTSTSVANAVGLAHARDLTGTKGNVIAIIGDGSLSGGLALEALNNAGDYTKNLIIIANDNEMSIAENHGGLYKSLADLRNSNGTSTNNIFKAFNLDYRYLENGHDMAALVALFEEVKDIDHPIVLHIHTEKGHGYTPSLDNKIAWHWHSPFDKATGLSPTNTNDGENFVKIVNDFMDEKLADGVPLVAINAAIPGIFNLKDFESRHPHNYVDVGIAEQYSITYGGALAAGGARPIIFHNSTFLQRAYDQLWHDLAINNEPAIVIVKGNKIDGSDVTHQGDFGLGMITNIPNLVTLAPTSSEELLAMLAWGISQTDQPVIIFMPEHGVVHRLSKLKTFEKPVYDVVKTGEKVAILGLGGLFSHAEKAVLELEKSGISATLVNPLFAGDLDKVTLTELASTHDLIVTIEDGVLAGGFGEKVSAFLGKSDVKVLNFGADKEFNDSVPLDTLYERYHLTIELLVADILASL</sequence>
<dbReference type="Gene3D" id="3.40.50.970">
    <property type="match status" value="2"/>
</dbReference>
<dbReference type="GO" id="GO:0005829">
    <property type="term" value="C:cytosol"/>
    <property type="evidence" value="ECO:0007669"/>
    <property type="project" value="TreeGrafter"/>
</dbReference>
<evidence type="ECO:0000256" key="10">
    <source>
        <dbReference type="ARBA" id="ARBA00023052"/>
    </source>
</evidence>
<keyword evidence="6" id="KW-0808">Transferase</keyword>
<dbReference type="PANTHER" id="PTHR43322:SF1">
    <property type="entry name" value="1-DEOXY-D-XYLULOSE-5-PHOSPHATE SYNTHASE"/>
    <property type="match status" value="1"/>
</dbReference>
<dbReference type="Pfam" id="PF02780">
    <property type="entry name" value="Transketolase_C"/>
    <property type="match status" value="1"/>
</dbReference>
<organism evidence="13 14">
    <name type="scientific">Pseudolactococcus hodotermopsidis</name>
    <dbReference type="NCBI Taxonomy" id="2709157"/>
    <lineage>
        <taxon>Bacteria</taxon>
        <taxon>Bacillati</taxon>
        <taxon>Bacillota</taxon>
        <taxon>Bacilli</taxon>
        <taxon>Lactobacillales</taxon>
        <taxon>Streptococcaceae</taxon>
        <taxon>Pseudolactococcus</taxon>
    </lineage>
</organism>
<dbReference type="FunFam" id="3.40.50.970:FF:000010">
    <property type="entry name" value="1-deoxy-D-xylulose-5-phosphate synthase"/>
    <property type="match status" value="1"/>
</dbReference>
<evidence type="ECO:0000313" key="14">
    <source>
        <dbReference type="Proteomes" id="UP000480303"/>
    </source>
</evidence>
<protein>
    <recommendedName>
        <fullName evidence="5">1-deoxy-D-xylulose-5-phosphate synthase</fullName>
        <ecNumber evidence="5">2.2.1.7</ecNumber>
    </recommendedName>
</protein>
<comment type="similarity">
    <text evidence="3">Belongs to the transketolase family. DXPS subfamily.</text>
</comment>
<dbReference type="NCBIfam" id="NF003933">
    <property type="entry name" value="PRK05444.2-2"/>
    <property type="match status" value="1"/>
</dbReference>
<dbReference type="InterPro" id="IPR005477">
    <property type="entry name" value="Dxylulose-5-P_synthase"/>
</dbReference>
<dbReference type="RefSeq" id="WP_172208881.1">
    <property type="nucleotide sequence ID" value="NZ_BLLI01000033.1"/>
</dbReference>
<keyword evidence="9" id="KW-0784">Thiamine biosynthesis</keyword>
<dbReference type="AlphaFoldDB" id="A0A6A0BB31"/>
<keyword evidence="7" id="KW-0479">Metal-binding</keyword>
<dbReference type="EMBL" id="BLLI01000033">
    <property type="protein sequence ID" value="GFH42649.1"/>
    <property type="molecule type" value="Genomic_DNA"/>
</dbReference>
<reference evidence="13 14" key="1">
    <citation type="submission" date="2020-02" db="EMBL/GenBank/DDBJ databases">
        <title>Draft genome sequence of Lactococcus sp. Hs30E4-3.</title>
        <authorList>
            <person name="Noda S."/>
            <person name="Yuki M."/>
            <person name="Ohkuma M."/>
        </authorList>
    </citation>
    <scope>NUCLEOTIDE SEQUENCE [LARGE SCALE GENOMIC DNA]</scope>
    <source>
        <strain evidence="13 14">Hs30E4-3</strain>
    </source>
</reference>
<evidence type="ECO:0000313" key="13">
    <source>
        <dbReference type="EMBL" id="GFH42649.1"/>
    </source>
</evidence>
<evidence type="ECO:0000256" key="9">
    <source>
        <dbReference type="ARBA" id="ARBA00022977"/>
    </source>
</evidence>
<dbReference type="UniPathway" id="UPA00064">
    <property type="reaction ID" value="UER00091"/>
</dbReference>
<dbReference type="InterPro" id="IPR033248">
    <property type="entry name" value="Transketolase_C"/>
</dbReference>
<comment type="pathway">
    <text evidence="2">Metabolic intermediate biosynthesis; 1-deoxy-D-xylulose 5-phosphate biosynthesis; 1-deoxy-D-xylulose 5-phosphate from D-glyceraldehyde 3-phosphate and pyruvate: step 1/1.</text>
</comment>
<dbReference type="GO" id="GO:0046872">
    <property type="term" value="F:metal ion binding"/>
    <property type="evidence" value="ECO:0007669"/>
    <property type="project" value="UniProtKB-KW"/>
</dbReference>
<comment type="subunit">
    <text evidence="4">Homodimer.</text>
</comment>
<dbReference type="Proteomes" id="UP000480303">
    <property type="component" value="Unassembled WGS sequence"/>
</dbReference>
<dbReference type="CDD" id="cd07033">
    <property type="entry name" value="TPP_PYR_DXS_TK_like"/>
    <property type="match status" value="1"/>
</dbReference>
<dbReference type="PANTHER" id="PTHR43322">
    <property type="entry name" value="1-D-DEOXYXYLULOSE 5-PHOSPHATE SYNTHASE-RELATED"/>
    <property type="match status" value="1"/>
</dbReference>
<dbReference type="SMART" id="SM00861">
    <property type="entry name" value="Transket_pyr"/>
    <property type="match status" value="1"/>
</dbReference>
<comment type="caution">
    <text evidence="13">The sequence shown here is derived from an EMBL/GenBank/DDBJ whole genome shotgun (WGS) entry which is preliminary data.</text>
</comment>
<evidence type="ECO:0000256" key="7">
    <source>
        <dbReference type="ARBA" id="ARBA00022723"/>
    </source>
</evidence>
<evidence type="ECO:0000256" key="1">
    <source>
        <dbReference type="ARBA" id="ARBA00001946"/>
    </source>
</evidence>
<dbReference type="EC" id="2.2.1.7" evidence="5"/>
<evidence type="ECO:0000256" key="8">
    <source>
        <dbReference type="ARBA" id="ARBA00022842"/>
    </source>
</evidence>
<dbReference type="SUPFAM" id="SSF52518">
    <property type="entry name" value="Thiamin diphosphate-binding fold (THDP-binding)"/>
    <property type="match status" value="2"/>
</dbReference>
<name>A0A6A0BB31_9LACT</name>
<evidence type="ECO:0000256" key="6">
    <source>
        <dbReference type="ARBA" id="ARBA00022679"/>
    </source>
</evidence>
<dbReference type="Pfam" id="PF02779">
    <property type="entry name" value="Transket_pyr"/>
    <property type="match status" value="1"/>
</dbReference>
<evidence type="ECO:0000256" key="2">
    <source>
        <dbReference type="ARBA" id="ARBA00004980"/>
    </source>
</evidence>
<dbReference type="InterPro" id="IPR009014">
    <property type="entry name" value="Transketo_C/PFOR_II"/>
</dbReference>
<comment type="cofactor">
    <cofactor evidence="1">
        <name>Mg(2+)</name>
        <dbReference type="ChEBI" id="CHEBI:18420"/>
    </cofactor>
</comment>
<dbReference type="InterPro" id="IPR029061">
    <property type="entry name" value="THDP-binding"/>
</dbReference>
<keyword evidence="8" id="KW-0460">Magnesium</keyword>
<evidence type="ECO:0000256" key="5">
    <source>
        <dbReference type="ARBA" id="ARBA00013150"/>
    </source>
</evidence>
<dbReference type="Pfam" id="PF13292">
    <property type="entry name" value="DXP_synthase_N"/>
    <property type="match status" value="2"/>
</dbReference>
<dbReference type="GO" id="GO:0016114">
    <property type="term" value="P:terpenoid biosynthetic process"/>
    <property type="evidence" value="ECO:0007669"/>
    <property type="project" value="InterPro"/>
</dbReference>
<dbReference type="SUPFAM" id="SSF52922">
    <property type="entry name" value="TK C-terminal domain-like"/>
    <property type="match status" value="1"/>
</dbReference>
<evidence type="ECO:0000256" key="3">
    <source>
        <dbReference type="ARBA" id="ARBA00011081"/>
    </source>
</evidence>
<dbReference type="GO" id="GO:0009228">
    <property type="term" value="P:thiamine biosynthetic process"/>
    <property type="evidence" value="ECO:0007669"/>
    <property type="project" value="UniProtKB-KW"/>
</dbReference>
<dbReference type="InterPro" id="IPR005475">
    <property type="entry name" value="Transketolase-like_Pyr-bd"/>
</dbReference>
<evidence type="ECO:0000259" key="12">
    <source>
        <dbReference type="SMART" id="SM00861"/>
    </source>
</evidence>
<dbReference type="GO" id="GO:0019288">
    <property type="term" value="P:isopentenyl diphosphate biosynthetic process, methylerythritol 4-phosphate pathway"/>
    <property type="evidence" value="ECO:0007669"/>
    <property type="project" value="TreeGrafter"/>
</dbReference>
<dbReference type="GO" id="GO:0008661">
    <property type="term" value="F:1-deoxy-D-xylulose-5-phosphate synthase activity"/>
    <property type="evidence" value="ECO:0007669"/>
    <property type="project" value="UniProtKB-EC"/>
</dbReference>
<dbReference type="CDD" id="cd02007">
    <property type="entry name" value="TPP_DXS"/>
    <property type="match status" value="1"/>
</dbReference>
<proteinExistence type="inferred from homology"/>
<gene>
    <name evidence="13" type="primary">dxsB</name>
    <name evidence="13" type="ORF">Hs30E_12000</name>
</gene>
<keyword evidence="10" id="KW-0786">Thiamine pyrophosphate</keyword>
<dbReference type="Gene3D" id="3.40.50.920">
    <property type="match status" value="1"/>
</dbReference>
<accession>A0A6A0BB31</accession>
<keyword evidence="11" id="KW-0414">Isoprene biosynthesis</keyword>
<evidence type="ECO:0000256" key="11">
    <source>
        <dbReference type="ARBA" id="ARBA00023229"/>
    </source>
</evidence>
<keyword evidence="14" id="KW-1185">Reference proteome</keyword>
<feature type="domain" description="Transketolase-like pyrimidine-binding" evidence="12">
    <location>
        <begin position="279"/>
        <end position="442"/>
    </location>
</feature>
<evidence type="ECO:0000256" key="4">
    <source>
        <dbReference type="ARBA" id="ARBA00011738"/>
    </source>
</evidence>
<dbReference type="NCBIfam" id="NF008968">
    <property type="entry name" value="PRK12315.1"/>
    <property type="match status" value="1"/>
</dbReference>